<dbReference type="InterPro" id="IPR031148">
    <property type="entry name" value="Plexin"/>
</dbReference>
<dbReference type="OrthoDB" id="546826at2759"/>
<reference evidence="2" key="1">
    <citation type="submission" date="2021-03" db="EMBL/GenBank/DDBJ databases">
        <authorList>
            <person name="Bekaert M."/>
        </authorList>
    </citation>
    <scope>NUCLEOTIDE SEQUENCE</scope>
</reference>
<dbReference type="Gene3D" id="2.60.40.10">
    <property type="entry name" value="Immunoglobulins"/>
    <property type="match status" value="1"/>
</dbReference>
<dbReference type="InterPro" id="IPR002909">
    <property type="entry name" value="IPT_dom"/>
</dbReference>
<dbReference type="InterPro" id="IPR013783">
    <property type="entry name" value="Ig-like_fold"/>
</dbReference>
<evidence type="ECO:0000259" key="1">
    <source>
        <dbReference type="SMART" id="SM00429"/>
    </source>
</evidence>
<dbReference type="GO" id="GO:0005886">
    <property type="term" value="C:plasma membrane"/>
    <property type="evidence" value="ECO:0007669"/>
    <property type="project" value="TreeGrafter"/>
</dbReference>
<organism evidence="2 3">
    <name type="scientific">Mytilus edulis</name>
    <name type="common">Blue mussel</name>
    <dbReference type="NCBI Taxonomy" id="6550"/>
    <lineage>
        <taxon>Eukaryota</taxon>
        <taxon>Metazoa</taxon>
        <taxon>Spiralia</taxon>
        <taxon>Lophotrochozoa</taxon>
        <taxon>Mollusca</taxon>
        <taxon>Bivalvia</taxon>
        <taxon>Autobranchia</taxon>
        <taxon>Pteriomorphia</taxon>
        <taxon>Mytilida</taxon>
        <taxon>Mytiloidea</taxon>
        <taxon>Mytilidae</taxon>
        <taxon>Mytilinae</taxon>
        <taxon>Mytilus</taxon>
    </lineage>
</organism>
<dbReference type="SMART" id="SM00429">
    <property type="entry name" value="IPT"/>
    <property type="match status" value="1"/>
</dbReference>
<dbReference type="GO" id="GO:0017154">
    <property type="term" value="F:semaphorin receptor activity"/>
    <property type="evidence" value="ECO:0007669"/>
    <property type="project" value="InterPro"/>
</dbReference>
<name>A0A8S3UTE2_MYTED</name>
<dbReference type="InterPro" id="IPR014756">
    <property type="entry name" value="Ig_E-set"/>
</dbReference>
<accession>A0A8S3UTE2</accession>
<sequence length="290" mass="31554">MEFGIEARGDGFSNTFIYQISNELLTSILPWRNSSADIILAGSNTGFLRKISPANGPLEGSTKLTIAGENFGSMINNATVSIGAASCLIQNINDTRITCLTSRVVVPVSTAVKVSVTDSTSKTYRIHGISEQVDILFEYTQSSIMSIFPMKGPISGSTMLTISGDQKNNTEIVCLTQSCGRCVQAFEGENLEMTHYRYSGDIVVAIDGASYQPLENKTFCYMPNPKIIQQPSRNSTIISGGLNIEIFGNWFDSVTSHGIMISVGDVRIGSFRHIENLAFSPKFGFNVKLQ</sequence>
<evidence type="ECO:0000313" key="2">
    <source>
        <dbReference type="EMBL" id="CAG2248799.1"/>
    </source>
</evidence>
<dbReference type="AlphaFoldDB" id="A0A8S3UTE2"/>
<comment type="caution">
    <text evidence="2">The sequence shown here is derived from an EMBL/GenBank/DDBJ whole genome shotgun (WGS) entry which is preliminary data.</text>
</comment>
<dbReference type="SUPFAM" id="SSF81296">
    <property type="entry name" value="E set domains"/>
    <property type="match status" value="1"/>
</dbReference>
<dbReference type="Pfam" id="PF01833">
    <property type="entry name" value="TIG"/>
    <property type="match status" value="1"/>
</dbReference>
<dbReference type="PANTHER" id="PTHR22625">
    <property type="entry name" value="PLEXIN"/>
    <property type="match status" value="1"/>
</dbReference>
<gene>
    <name evidence="2" type="ORF">MEDL_60681</name>
</gene>
<dbReference type="GO" id="GO:0002116">
    <property type="term" value="C:semaphorin receptor complex"/>
    <property type="evidence" value="ECO:0007669"/>
    <property type="project" value="TreeGrafter"/>
</dbReference>
<dbReference type="EMBL" id="CAJPWZ010002951">
    <property type="protein sequence ID" value="CAG2248799.1"/>
    <property type="molecule type" value="Genomic_DNA"/>
</dbReference>
<dbReference type="GO" id="GO:0030334">
    <property type="term" value="P:regulation of cell migration"/>
    <property type="evidence" value="ECO:0007669"/>
    <property type="project" value="TreeGrafter"/>
</dbReference>
<feature type="domain" description="IPT/TIG" evidence="1">
    <location>
        <begin position="44"/>
        <end position="127"/>
    </location>
</feature>
<keyword evidence="3" id="KW-1185">Reference proteome</keyword>
<protein>
    <recommendedName>
        <fullName evidence="1">IPT/TIG domain-containing protein</fullName>
    </recommendedName>
</protein>
<dbReference type="CDD" id="cd00603">
    <property type="entry name" value="IPT_PCSR"/>
    <property type="match status" value="2"/>
</dbReference>
<evidence type="ECO:0000313" key="3">
    <source>
        <dbReference type="Proteomes" id="UP000683360"/>
    </source>
</evidence>
<proteinExistence type="predicted"/>
<dbReference type="Proteomes" id="UP000683360">
    <property type="component" value="Unassembled WGS sequence"/>
</dbReference>
<dbReference type="PANTHER" id="PTHR22625:SF70">
    <property type="entry name" value="PLEXIN A, ISOFORM A"/>
    <property type="match status" value="1"/>
</dbReference>